<reference evidence="2" key="1">
    <citation type="submission" date="2019-09" db="EMBL/GenBank/DDBJ databases">
        <title>Antimicrobial potential of Antarctic Bacteria.</title>
        <authorList>
            <person name="Benaud N."/>
            <person name="Edwards R.J."/>
            <person name="Ferrari B.C."/>
        </authorList>
    </citation>
    <scope>NUCLEOTIDE SEQUENCE [LARGE SCALE GENOMIC DNA]</scope>
    <source>
        <strain evidence="2">SPB151</strain>
    </source>
</reference>
<evidence type="ECO:0000313" key="1">
    <source>
        <dbReference type="EMBL" id="QNE17312.1"/>
    </source>
</evidence>
<dbReference type="SUPFAM" id="SSF48452">
    <property type="entry name" value="TPR-like"/>
    <property type="match status" value="1"/>
</dbReference>
<dbReference type="EMBL" id="CP043661">
    <property type="protein sequence ID" value="QNE17312.1"/>
    <property type="molecule type" value="Genomic_DNA"/>
</dbReference>
<proteinExistence type="predicted"/>
<name>A0A7G6WTJ7_9ACTN</name>
<gene>
    <name evidence="1" type="ORF">F1D05_04490</name>
</gene>
<keyword evidence="2" id="KW-1185">Reference proteome</keyword>
<sequence>MMVGMTPRWRMAAWVGRNINRAADIDLEDLAGRNALAVAYVEAGDPARAVPLFEQILSVQVRTQGGDHLDTLSTRNNLANAVMWAGGLGAGCRAVRADLDRPGAGAGPVPCRHVEHSQRSR</sequence>
<protein>
    <submittedName>
        <fullName evidence="1">Tetratricopeptide repeat protein</fullName>
    </submittedName>
</protein>
<dbReference type="Pfam" id="PF13424">
    <property type="entry name" value="TPR_12"/>
    <property type="match status" value="1"/>
</dbReference>
<dbReference type="KEGG" id="kqi:F1D05_04490"/>
<dbReference type="Proteomes" id="UP000515563">
    <property type="component" value="Chromosome"/>
</dbReference>
<organism evidence="1 2">
    <name type="scientific">Kribbella qitaiheensis</name>
    <dbReference type="NCBI Taxonomy" id="1544730"/>
    <lineage>
        <taxon>Bacteria</taxon>
        <taxon>Bacillati</taxon>
        <taxon>Actinomycetota</taxon>
        <taxon>Actinomycetes</taxon>
        <taxon>Propionibacteriales</taxon>
        <taxon>Kribbellaceae</taxon>
        <taxon>Kribbella</taxon>
    </lineage>
</organism>
<evidence type="ECO:0000313" key="2">
    <source>
        <dbReference type="Proteomes" id="UP000515563"/>
    </source>
</evidence>
<dbReference type="InterPro" id="IPR011990">
    <property type="entry name" value="TPR-like_helical_dom_sf"/>
</dbReference>
<accession>A0A7G6WTJ7</accession>
<reference evidence="1 2" key="2">
    <citation type="journal article" date="2020" name="Microbiol. Resour. Announc.">
        <title>Antarctic desert soil bacteria exhibit high novel natural product potential, evaluated through long-read genome sequencing and comparative genomics.</title>
        <authorList>
            <person name="Benaud N."/>
            <person name="Edwards R.J."/>
            <person name="Amos T.G."/>
            <person name="D'Agostino P.M."/>
            <person name="Gutierrez-Chavez C."/>
            <person name="Montgomery K."/>
            <person name="Nicetic I."/>
            <person name="Ferrari B.C."/>
        </authorList>
    </citation>
    <scope>NUCLEOTIDE SEQUENCE [LARGE SCALE GENOMIC DNA]</scope>
    <source>
        <strain evidence="1 2">SPB151</strain>
    </source>
</reference>
<dbReference type="AlphaFoldDB" id="A0A7G6WTJ7"/>
<dbReference type="Gene3D" id="1.25.40.10">
    <property type="entry name" value="Tetratricopeptide repeat domain"/>
    <property type="match status" value="1"/>
</dbReference>